<keyword evidence="3" id="KW-1185">Reference proteome</keyword>
<dbReference type="PANTHER" id="PTHR31010">
    <property type="entry name" value="RAN-SPECIFIC GTPASE-ACTIVATING PROTEIN 30-RELATED"/>
    <property type="match status" value="1"/>
</dbReference>
<feature type="compositionally biased region" description="Acidic residues" evidence="1">
    <location>
        <begin position="326"/>
        <end position="338"/>
    </location>
</feature>
<name>A0A109UZS3_9SACH</name>
<dbReference type="Pfam" id="PF05508">
    <property type="entry name" value="Ran-binding"/>
    <property type="match status" value="1"/>
</dbReference>
<evidence type="ECO:0000313" key="2">
    <source>
        <dbReference type="EMBL" id="AMD21808.1"/>
    </source>
</evidence>
<dbReference type="PANTHER" id="PTHR31010:SF2">
    <property type="entry name" value="RAN-SPECIFIC GTPASE-ACTIVATING PROTEIN 30"/>
    <property type="match status" value="1"/>
</dbReference>
<dbReference type="InterPro" id="IPR008812">
    <property type="entry name" value="Ran_GTP-bd-rel"/>
</dbReference>
<dbReference type="RefSeq" id="XP_017988804.1">
    <property type="nucleotide sequence ID" value="XM_018133070.1"/>
</dbReference>
<protein>
    <submittedName>
        <fullName evidence="2">HFL048Cp</fullName>
    </submittedName>
</protein>
<evidence type="ECO:0000313" key="3">
    <source>
        <dbReference type="Proteomes" id="UP000243052"/>
    </source>
</evidence>
<dbReference type="GO" id="GO:0030695">
    <property type="term" value="F:GTPase regulator activity"/>
    <property type="evidence" value="ECO:0007669"/>
    <property type="project" value="TreeGrafter"/>
</dbReference>
<dbReference type="GO" id="GO:0005634">
    <property type="term" value="C:nucleus"/>
    <property type="evidence" value="ECO:0007669"/>
    <property type="project" value="TreeGrafter"/>
</dbReference>
<dbReference type="GO" id="GO:0005737">
    <property type="term" value="C:cytoplasm"/>
    <property type="evidence" value="ECO:0007669"/>
    <property type="project" value="TreeGrafter"/>
</dbReference>
<dbReference type="OrthoDB" id="512915at2759"/>
<gene>
    <name evidence="2" type="ORF">AW171_hschr63783</name>
</gene>
<accession>A0A109UZS3</accession>
<feature type="region of interest" description="Disordered" evidence="1">
    <location>
        <begin position="326"/>
        <end position="365"/>
    </location>
</feature>
<reference evidence="2 3" key="1">
    <citation type="submission" date="2016-01" db="EMBL/GenBank/DDBJ databases">
        <title>Genome sequence of the yeast Holleya sinecauda.</title>
        <authorList>
            <person name="Dietrich F.S."/>
        </authorList>
    </citation>
    <scope>NUCLEOTIDE SEQUENCE [LARGE SCALE GENOMIC DNA]</scope>
    <source>
        <strain evidence="2 3">ATCC 58844</strain>
    </source>
</reference>
<organism evidence="2 3">
    <name type="scientific">Eremothecium sinecaudum</name>
    <dbReference type="NCBI Taxonomy" id="45286"/>
    <lineage>
        <taxon>Eukaryota</taxon>
        <taxon>Fungi</taxon>
        <taxon>Dikarya</taxon>
        <taxon>Ascomycota</taxon>
        <taxon>Saccharomycotina</taxon>
        <taxon>Saccharomycetes</taxon>
        <taxon>Saccharomycetales</taxon>
        <taxon>Saccharomycetaceae</taxon>
        <taxon>Eremothecium</taxon>
    </lineage>
</organism>
<dbReference type="AlphaFoldDB" id="A0A109UZS3"/>
<dbReference type="GeneID" id="28725117"/>
<feature type="compositionally biased region" description="Acidic residues" evidence="1">
    <location>
        <begin position="346"/>
        <end position="362"/>
    </location>
</feature>
<proteinExistence type="predicted"/>
<dbReference type="Proteomes" id="UP000243052">
    <property type="component" value="Chromosome vi"/>
</dbReference>
<dbReference type="EMBL" id="CP014246">
    <property type="protein sequence ID" value="AMD21808.1"/>
    <property type="molecule type" value="Genomic_DNA"/>
</dbReference>
<evidence type="ECO:0000256" key="1">
    <source>
        <dbReference type="SAM" id="MobiDB-lite"/>
    </source>
</evidence>
<sequence length="430" mass="48668">MDELLSRAGSQVVSFAIKSSVSVASTYAIKQFTKFLTHVPQRDASRLQKLRKQLETRIDIIDNAIGLIKLCVVRGNTNLGSTLSLVLDLKDELLQFNLEMDEILAPSNLGDAKSNKKDSHDQAAVSLLEAKMKELIHRIELVIPLINLSMTTSGVSTSMKLPNNVSASLLLQASNHIVKSNEKAILTGNKIDIQVGPKFEVTAYNIFNNSSTIIWKERMARCDLRVYRSAISEANPIQYDYYIEFKENFDDGRYHDLKEDKPVKLRWQLAKVIRLFFTASGKLLNLEERDSPVLVLKIDKNLEREHITSTENIEWIALGEYEDIVETSDNESTEEATEAQEREEGSSSEEENYDSAEEEEVNPETSKSLSLLEYIIKLASLQDNDQASILEVKDERLSLYLNDENPNSVRSQRYDVNAVTEKLNDTSLNK</sequence>